<organism evidence="3 4">
    <name type="scientific">Caulobacter mirabilis</name>
    <dbReference type="NCBI Taxonomy" id="69666"/>
    <lineage>
        <taxon>Bacteria</taxon>
        <taxon>Pseudomonadati</taxon>
        <taxon>Pseudomonadota</taxon>
        <taxon>Alphaproteobacteria</taxon>
        <taxon>Caulobacterales</taxon>
        <taxon>Caulobacteraceae</taxon>
        <taxon>Caulobacter</taxon>
    </lineage>
</organism>
<keyword evidence="4" id="KW-1185">Reference proteome</keyword>
<keyword evidence="1" id="KW-0472">Membrane</keyword>
<feature type="domain" description="DUF6249" evidence="2">
    <location>
        <begin position="3"/>
        <end position="119"/>
    </location>
</feature>
<protein>
    <recommendedName>
        <fullName evidence="2">DUF6249 domain-containing protein</fullName>
    </recommendedName>
</protein>
<dbReference type="EMBL" id="CP024201">
    <property type="protein sequence ID" value="ATQ43278.1"/>
    <property type="molecule type" value="Genomic_DNA"/>
</dbReference>
<reference evidence="3 4" key="1">
    <citation type="submission" date="2017-10" db="EMBL/GenBank/DDBJ databases">
        <title>Genome sequence of Caulobacter mirabilis FWC38.</title>
        <authorList>
            <person name="Fiebig A."/>
            <person name="Crosson S."/>
        </authorList>
    </citation>
    <scope>NUCLEOTIDE SEQUENCE [LARGE SCALE GENOMIC DNA]</scope>
    <source>
        <strain evidence="3 4">FWC 38</strain>
    </source>
</reference>
<proteinExistence type="predicted"/>
<feature type="transmembrane region" description="Helical" evidence="1">
    <location>
        <begin position="95"/>
        <end position="118"/>
    </location>
</feature>
<keyword evidence="1" id="KW-1133">Transmembrane helix</keyword>
<evidence type="ECO:0000259" key="2">
    <source>
        <dbReference type="Pfam" id="PF19762"/>
    </source>
</evidence>
<dbReference type="RefSeq" id="WP_099622529.1">
    <property type="nucleotide sequence ID" value="NZ_CP024201.1"/>
</dbReference>
<feature type="transmembrane region" description="Helical" evidence="1">
    <location>
        <begin position="71"/>
        <end position="89"/>
    </location>
</feature>
<name>A0A2D2AZ26_9CAUL</name>
<gene>
    <name evidence="3" type="ORF">CSW64_13040</name>
</gene>
<evidence type="ECO:0000313" key="3">
    <source>
        <dbReference type="EMBL" id="ATQ43278.1"/>
    </source>
</evidence>
<dbReference type="Pfam" id="PF19762">
    <property type="entry name" value="DUF6249"/>
    <property type="match status" value="1"/>
</dbReference>
<sequence>MEILIPITLFAMIAAIVLVPSWLKSRERREMQETLRSAIDKGLPLPSEVIDAMTKNVKVAPTALSDIRTGIVWLSVGIGIGLLGFIIGFREADAFHPLLGMAAIPTMIGVAFIALSFVNPNKGKQS</sequence>
<keyword evidence="1" id="KW-0812">Transmembrane</keyword>
<dbReference type="Proteomes" id="UP000228945">
    <property type="component" value="Chromosome"/>
</dbReference>
<dbReference type="InterPro" id="IPR046216">
    <property type="entry name" value="DUF6249"/>
</dbReference>
<evidence type="ECO:0000313" key="4">
    <source>
        <dbReference type="Proteomes" id="UP000228945"/>
    </source>
</evidence>
<dbReference type="KEGG" id="cmb:CSW64_13040"/>
<dbReference type="OrthoDB" id="5737184at2"/>
<accession>A0A2D2AZ26</accession>
<feature type="transmembrane region" description="Helical" evidence="1">
    <location>
        <begin position="6"/>
        <end position="23"/>
    </location>
</feature>
<evidence type="ECO:0000256" key="1">
    <source>
        <dbReference type="SAM" id="Phobius"/>
    </source>
</evidence>
<dbReference type="AlphaFoldDB" id="A0A2D2AZ26"/>